<gene>
    <name evidence="2" type="primary">Acey_s0966.g3237</name>
    <name evidence="2" type="synonym">Acey-R06A10.5</name>
    <name evidence="2" type="ORF">Y032_0966g3237</name>
</gene>
<keyword evidence="3" id="KW-1185">Reference proteome</keyword>
<evidence type="ECO:0000256" key="1">
    <source>
        <dbReference type="SAM" id="Phobius"/>
    </source>
</evidence>
<feature type="transmembrane region" description="Helical" evidence="1">
    <location>
        <begin position="30"/>
        <end position="50"/>
    </location>
</feature>
<proteinExistence type="predicted"/>
<evidence type="ECO:0000313" key="3">
    <source>
        <dbReference type="Proteomes" id="UP000024635"/>
    </source>
</evidence>
<dbReference type="OrthoDB" id="5828885at2759"/>
<keyword evidence="1" id="KW-1133">Transmembrane helix</keyword>
<comment type="caution">
    <text evidence="2">The sequence shown here is derived from an EMBL/GenBank/DDBJ whole genome shotgun (WGS) entry which is preliminary data.</text>
</comment>
<protein>
    <submittedName>
        <fullName evidence="2">Uncharacterized protein</fullName>
    </submittedName>
</protein>
<dbReference type="EMBL" id="JARK01000566">
    <property type="protein sequence ID" value="EYC35871.1"/>
    <property type="molecule type" value="Genomic_DNA"/>
</dbReference>
<keyword evidence="1" id="KW-0812">Transmembrane</keyword>
<dbReference type="AlphaFoldDB" id="A0A016W8E3"/>
<sequence length="129" mass="14990">MSNSSHDGFELVFINKWTLSALIYAKQNSIAILTAFVITLLAVTLLNKIVSPYFHEIYKRLLFYDSALDHLKGVLEMDYDVLWNQPGFCLAFLKFHEAYQTFVTEARSDYSGKISKVSRYNKYTVIEMR</sequence>
<reference evidence="3" key="1">
    <citation type="journal article" date="2015" name="Nat. Genet.">
        <title>The genome and transcriptome of the zoonotic hookworm Ancylostoma ceylanicum identify infection-specific gene families.</title>
        <authorList>
            <person name="Schwarz E.M."/>
            <person name="Hu Y."/>
            <person name="Antoshechkin I."/>
            <person name="Miller M.M."/>
            <person name="Sternberg P.W."/>
            <person name="Aroian R.V."/>
        </authorList>
    </citation>
    <scope>NUCLEOTIDE SEQUENCE</scope>
    <source>
        <strain evidence="3">HY135</strain>
    </source>
</reference>
<dbReference type="Proteomes" id="UP000024635">
    <property type="component" value="Unassembled WGS sequence"/>
</dbReference>
<evidence type="ECO:0000313" key="2">
    <source>
        <dbReference type="EMBL" id="EYC35871.1"/>
    </source>
</evidence>
<keyword evidence="1" id="KW-0472">Membrane</keyword>
<accession>A0A016W8E3</accession>
<organism evidence="2 3">
    <name type="scientific">Ancylostoma ceylanicum</name>
    <dbReference type="NCBI Taxonomy" id="53326"/>
    <lineage>
        <taxon>Eukaryota</taxon>
        <taxon>Metazoa</taxon>
        <taxon>Ecdysozoa</taxon>
        <taxon>Nematoda</taxon>
        <taxon>Chromadorea</taxon>
        <taxon>Rhabditida</taxon>
        <taxon>Rhabditina</taxon>
        <taxon>Rhabditomorpha</taxon>
        <taxon>Strongyloidea</taxon>
        <taxon>Ancylostomatidae</taxon>
        <taxon>Ancylostomatinae</taxon>
        <taxon>Ancylostoma</taxon>
    </lineage>
</organism>
<name>A0A016W8E3_9BILA</name>